<feature type="signal peptide" evidence="1">
    <location>
        <begin position="1"/>
        <end position="17"/>
    </location>
</feature>
<accession>A0A4Y8AW75</accession>
<protein>
    <submittedName>
        <fullName evidence="2">Type IX secretion system protein PorQ</fullName>
    </submittedName>
</protein>
<dbReference type="Proteomes" id="UP000298517">
    <property type="component" value="Unassembled WGS sequence"/>
</dbReference>
<organism evidence="2 3">
    <name type="scientific">Gramella jeungdoensis</name>
    <dbReference type="NCBI Taxonomy" id="708091"/>
    <lineage>
        <taxon>Bacteria</taxon>
        <taxon>Pseudomonadati</taxon>
        <taxon>Bacteroidota</taxon>
        <taxon>Flavobacteriia</taxon>
        <taxon>Flavobacteriales</taxon>
        <taxon>Flavobacteriaceae</taxon>
        <taxon>Christiangramia</taxon>
    </lineage>
</organism>
<dbReference type="NCBIfam" id="NF033709">
    <property type="entry name" value="PorV_fam"/>
    <property type="match status" value="1"/>
</dbReference>
<feature type="chain" id="PRO_5021300370" evidence="1">
    <location>
        <begin position="18"/>
        <end position="336"/>
    </location>
</feature>
<evidence type="ECO:0000313" key="3">
    <source>
        <dbReference type="Proteomes" id="UP000298517"/>
    </source>
</evidence>
<dbReference type="NCBIfam" id="NF033711">
    <property type="entry name" value="T9SS_PorQ"/>
    <property type="match status" value="1"/>
</dbReference>
<gene>
    <name evidence="2" type="primary">porQ</name>
    <name evidence="2" type="ORF">E2488_00005</name>
</gene>
<dbReference type="EMBL" id="SNQI01000001">
    <property type="protein sequence ID" value="TEW76274.1"/>
    <property type="molecule type" value="Genomic_DNA"/>
</dbReference>
<dbReference type="AlphaFoldDB" id="A0A4Y8AW75"/>
<name>A0A4Y8AW75_9FLAO</name>
<keyword evidence="3" id="KW-1185">Reference proteome</keyword>
<proteinExistence type="predicted"/>
<dbReference type="OrthoDB" id="9809953at2"/>
<keyword evidence="1" id="KW-0732">Signal</keyword>
<evidence type="ECO:0000256" key="1">
    <source>
        <dbReference type="SAM" id="SignalP"/>
    </source>
</evidence>
<reference evidence="2 3" key="1">
    <citation type="journal article" date="2011" name="J. Microbiol.">
        <title>Gramella jeungdoensis sp. nov., isolated from a solar saltern in Korea.</title>
        <authorList>
            <person name="Joung Y."/>
            <person name="Kim H."/>
            <person name="Jang T."/>
            <person name="Ahn T.S."/>
            <person name="Joh K."/>
        </authorList>
    </citation>
    <scope>NUCLEOTIDE SEQUENCE [LARGE SCALE GENOMIC DNA]</scope>
    <source>
        <strain evidence="2 3">KCTC 23123</strain>
    </source>
</reference>
<evidence type="ECO:0000313" key="2">
    <source>
        <dbReference type="EMBL" id="TEW76274.1"/>
    </source>
</evidence>
<dbReference type="Gene3D" id="2.40.160.60">
    <property type="entry name" value="Outer membrane protein transport protein (OMPP1/FadL/TodX)"/>
    <property type="match status" value="1"/>
</dbReference>
<dbReference type="RefSeq" id="WP_134246290.1">
    <property type="nucleotide sequence ID" value="NZ_SNQI01000001.1"/>
</dbReference>
<sequence length="336" mass="37734">MKKIFLLLFLGSAHLFAQVGGESIYKFLNIPGSARQASLGGNILNLRDDVNQPNWNPATINSNLENQLSVSYLNYIADLNLATVSYAFKINDKLGSFHSSIRYLNYGKFVGADEDGLETGNFSAYDLAFSVGYAYNIPNSDFFVGANIKLINSVIENYSSFGIGTDFGILFNSIDTPYNFTLVVRNVGYQVSVYEEEREHLPTQIDFGASYKLQNVPITWFLTIDNIQKWDISVSNPSNLTTDIDGVVTKEEISFFENAIRHFSIGAELFSENAFNIRLGYNFRRSKELMLVDKRTFAGFTAGFGLRMKKLKFSYAFTKYHPASNASTFSLLINLN</sequence>
<comment type="caution">
    <text evidence="2">The sequence shown here is derived from an EMBL/GenBank/DDBJ whole genome shotgun (WGS) entry which is preliminary data.</text>
</comment>